<evidence type="ECO:0000313" key="2">
    <source>
        <dbReference type="EMBL" id="RLK52552.1"/>
    </source>
</evidence>
<organism evidence="2 3">
    <name type="scientific">Microbacterium telephonicum</name>
    <dbReference type="NCBI Taxonomy" id="1714841"/>
    <lineage>
        <taxon>Bacteria</taxon>
        <taxon>Bacillati</taxon>
        <taxon>Actinomycetota</taxon>
        <taxon>Actinomycetes</taxon>
        <taxon>Micrococcales</taxon>
        <taxon>Microbacteriaceae</taxon>
        <taxon>Microbacterium</taxon>
    </lineage>
</organism>
<feature type="region of interest" description="Disordered" evidence="1">
    <location>
        <begin position="1"/>
        <end position="36"/>
    </location>
</feature>
<gene>
    <name evidence="2" type="ORF">C7474_0500</name>
</gene>
<feature type="compositionally biased region" description="Basic and acidic residues" evidence="1">
    <location>
        <begin position="24"/>
        <end position="36"/>
    </location>
</feature>
<proteinExistence type="predicted"/>
<evidence type="ECO:0000256" key="1">
    <source>
        <dbReference type="SAM" id="MobiDB-lite"/>
    </source>
</evidence>
<feature type="region of interest" description="Disordered" evidence="1">
    <location>
        <begin position="172"/>
        <end position="242"/>
    </location>
</feature>
<comment type="caution">
    <text evidence="2">The sequence shown here is derived from an EMBL/GenBank/DDBJ whole genome shotgun (WGS) entry which is preliminary data.</text>
</comment>
<evidence type="ECO:0000313" key="3">
    <source>
        <dbReference type="Proteomes" id="UP000273158"/>
    </source>
</evidence>
<dbReference type="Proteomes" id="UP000273158">
    <property type="component" value="Unassembled WGS sequence"/>
</dbReference>
<protein>
    <submittedName>
        <fullName evidence="2">Uncharacterized protein</fullName>
    </submittedName>
</protein>
<dbReference type="AlphaFoldDB" id="A0A498CA20"/>
<name>A0A498CA20_9MICO</name>
<sequence>MSDSYESVGSRDVEGSASTSGKVDAAKHEAADVKDTAAAKAKNVLGTAKDEASSVVGEAKTQVKDLYAQSTREVKEQAGAQQQRLAAGLRSVGDELGAMAARSEGHGIAGDLVQQVSTRLTGAATWLGDRDPAAVLSEVKRFARRRPGTFILGAAIAGIVVGRLTRALASNASDDSNASDQPTQAGGRALPATPAREPVADAWEMSATGNAGVDAEAPLYAQTTAGRPDILPEDGDDRSDTV</sequence>
<dbReference type="RefSeq" id="WP_121057345.1">
    <property type="nucleotide sequence ID" value="NZ_RCDB01000001.1"/>
</dbReference>
<accession>A0A498CA20</accession>
<keyword evidence="3" id="KW-1185">Reference proteome</keyword>
<feature type="compositionally biased region" description="Acidic residues" evidence="1">
    <location>
        <begin position="231"/>
        <end position="242"/>
    </location>
</feature>
<dbReference type="OrthoDB" id="4578793at2"/>
<dbReference type="EMBL" id="RCDB01000001">
    <property type="protein sequence ID" value="RLK52552.1"/>
    <property type="molecule type" value="Genomic_DNA"/>
</dbReference>
<reference evidence="2 3" key="1">
    <citation type="journal article" date="2015" name="Stand. Genomic Sci.">
        <title>Genomic Encyclopedia of Bacterial and Archaeal Type Strains, Phase III: the genomes of soil and plant-associated and newly described type strains.</title>
        <authorList>
            <person name="Whitman W.B."/>
            <person name="Woyke T."/>
            <person name="Klenk H.P."/>
            <person name="Zhou Y."/>
            <person name="Lilburn T.G."/>
            <person name="Beck B.J."/>
            <person name="De Vos P."/>
            <person name="Vandamme P."/>
            <person name="Eisen J.A."/>
            <person name="Garrity G."/>
            <person name="Hugenholtz P."/>
            <person name="Kyrpides N.C."/>
        </authorList>
    </citation>
    <scope>NUCLEOTIDE SEQUENCE [LARGE SCALE GENOMIC DNA]</scope>
    <source>
        <strain evidence="2 3">S2T63</strain>
    </source>
</reference>